<dbReference type="AlphaFoldDB" id="A0A4Q9JT31"/>
<gene>
    <name evidence="1" type="ORF">DU473_07980</name>
</gene>
<dbReference type="EMBL" id="QPGR01000023">
    <property type="protein sequence ID" value="TBR78558.1"/>
    <property type="molecule type" value="Genomic_DNA"/>
</dbReference>
<keyword evidence="2" id="KW-1185">Reference proteome</keyword>
<reference evidence="1 2" key="1">
    <citation type="submission" date="2018-07" db="EMBL/GenBank/DDBJ databases">
        <title>Campylobacter zealandensis sp. nov., isolated from birds and water in New Zealand.</title>
        <authorList>
            <person name="Wilkinson D.A."/>
            <person name="Biggs P.J."/>
            <person name="French N.P."/>
            <person name="Midwinter A.C."/>
        </authorList>
    </citation>
    <scope>NUCLEOTIDE SEQUENCE [LARGE SCALE GENOMIC DNA]</scope>
    <source>
        <strain evidence="1 2">B423b</strain>
    </source>
</reference>
<evidence type="ECO:0000313" key="2">
    <source>
        <dbReference type="Proteomes" id="UP000292583"/>
    </source>
</evidence>
<sequence length="118" mass="13046">MKKLFLSLIVTGSVIFTNLLADGIKIQGSIAEIYDNNKTILIDAIHGGQIAIKILPNTEIDMDDCGIFGMDKKGMFKDLKIGDFLEAKVYYMSSAITPPSTTIPTARKIEIECRKKAY</sequence>
<dbReference type="Proteomes" id="UP000292583">
    <property type="component" value="Unassembled WGS sequence"/>
</dbReference>
<organism evidence="1 2">
    <name type="scientific">Campylobacter novaezeelandiae</name>
    <dbReference type="NCBI Taxonomy" id="2267891"/>
    <lineage>
        <taxon>Bacteria</taxon>
        <taxon>Pseudomonadati</taxon>
        <taxon>Campylobacterota</taxon>
        <taxon>Epsilonproteobacteria</taxon>
        <taxon>Campylobacterales</taxon>
        <taxon>Campylobacteraceae</taxon>
        <taxon>Campylobacter</taxon>
    </lineage>
</organism>
<protein>
    <recommendedName>
        <fullName evidence="3">Periplasmic protein</fullName>
    </recommendedName>
</protein>
<dbReference type="RefSeq" id="WP_131186951.1">
    <property type="nucleotide sequence ID" value="NZ_JAENKT010000038.1"/>
</dbReference>
<name>A0A4Q9JT31_9BACT</name>
<dbReference type="OrthoDB" id="5329500at2"/>
<proteinExistence type="predicted"/>
<evidence type="ECO:0000313" key="1">
    <source>
        <dbReference type="EMBL" id="TBR78558.1"/>
    </source>
</evidence>
<comment type="caution">
    <text evidence="1">The sequence shown here is derived from an EMBL/GenBank/DDBJ whole genome shotgun (WGS) entry which is preliminary data.</text>
</comment>
<accession>A0A4Q9JT31</accession>
<evidence type="ECO:0008006" key="3">
    <source>
        <dbReference type="Google" id="ProtNLM"/>
    </source>
</evidence>